<feature type="region of interest" description="Disordered" evidence="1">
    <location>
        <begin position="129"/>
        <end position="156"/>
    </location>
</feature>
<dbReference type="OMA" id="WHVIAGT"/>
<dbReference type="Gene3D" id="3.30.740.10">
    <property type="entry name" value="Protein Inhibitor Of Neuronal Nitric Oxide Synthase"/>
    <property type="match status" value="1"/>
</dbReference>
<dbReference type="GO" id="GO:0030286">
    <property type="term" value="C:dynein complex"/>
    <property type="evidence" value="ECO:0007669"/>
    <property type="project" value="InterPro"/>
</dbReference>
<feature type="region of interest" description="Disordered" evidence="1">
    <location>
        <begin position="251"/>
        <end position="338"/>
    </location>
</feature>
<reference evidence="2 3" key="1">
    <citation type="journal article" date="2013" name="Nat. Genet.">
        <title>The genome of the hydatid tapeworm Echinococcus granulosus.</title>
        <authorList>
            <person name="Zheng H."/>
            <person name="Zhang W."/>
            <person name="Zhang L."/>
            <person name="Zhang Z."/>
            <person name="Li J."/>
            <person name="Lu G."/>
            <person name="Zhu Y."/>
            <person name="Wang Y."/>
            <person name="Huang Y."/>
            <person name="Liu J."/>
            <person name="Kang H."/>
            <person name="Chen J."/>
            <person name="Wang L."/>
            <person name="Chen A."/>
            <person name="Yu S."/>
            <person name="Gao Z."/>
            <person name="Jin L."/>
            <person name="Gu W."/>
            <person name="Wang Z."/>
            <person name="Zhao L."/>
            <person name="Shi B."/>
            <person name="Wen H."/>
            <person name="Lin R."/>
            <person name="Jones M.K."/>
            <person name="Brejova B."/>
            <person name="Vinar T."/>
            <person name="Zhao G."/>
            <person name="McManus D.P."/>
            <person name="Chen Z."/>
            <person name="Zhou Y."/>
            <person name="Wang S."/>
        </authorList>
    </citation>
    <scope>NUCLEOTIDE SEQUENCE [LARGE SCALE GENOMIC DNA]</scope>
</reference>
<proteinExistence type="predicted"/>
<feature type="region of interest" description="Disordered" evidence="1">
    <location>
        <begin position="478"/>
        <end position="505"/>
    </location>
</feature>
<evidence type="ECO:0000256" key="1">
    <source>
        <dbReference type="SAM" id="MobiDB-lite"/>
    </source>
</evidence>
<dbReference type="GO" id="GO:0007017">
    <property type="term" value="P:microtubule-based process"/>
    <property type="evidence" value="ECO:0007669"/>
    <property type="project" value="InterPro"/>
</dbReference>
<feature type="compositionally biased region" description="Basic residues" evidence="1">
    <location>
        <begin position="310"/>
        <end position="338"/>
    </location>
</feature>
<dbReference type="STRING" id="6210.W6UX40"/>
<evidence type="ECO:0000313" key="3">
    <source>
        <dbReference type="Proteomes" id="UP000019149"/>
    </source>
</evidence>
<dbReference type="OrthoDB" id="6240089at2759"/>
<dbReference type="KEGG" id="egl:EGR_02181"/>
<dbReference type="InterPro" id="IPR037177">
    <property type="entry name" value="DLC_sf"/>
</dbReference>
<name>W6UX40_ECHGR</name>
<feature type="compositionally biased region" description="Polar residues" evidence="1">
    <location>
        <begin position="486"/>
        <end position="498"/>
    </location>
</feature>
<dbReference type="CDD" id="cd21450">
    <property type="entry name" value="DLC-like_DYNLL1-like"/>
    <property type="match status" value="1"/>
</dbReference>
<comment type="caution">
    <text evidence="2">The sequence shown here is derived from an EMBL/GenBank/DDBJ whole genome shotgun (WGS) entry which is preliminary data.</text>
</comment>
<dbReference type="Pfam" id="PF01221">
    <property type="entry name" value="Dynein_light"/>
    <property type="match status" value="1"/>
</dbReference>
<feature type="compositionally biased region" description="Polar residues" evidence="1">
    <location>
        <begin position="286"/>
        <end position="309"/>
    </location>
</feature>
<dbReference type="Proteomes" id="UP000019149">
    <property type="component" value="Unassembled WGS sequence"/>
</dbReference>
<organism evidence="2 3">
    <name type="scientific">Echinococcus granulosus</name>
    <name type="common">Hydatid tapeworm</name>
    <dbReference type="NCBI Taxonomy" id="6210"/>
    <lineage>
        <taxon>Eukaryota</taxon>
        <taxon>Metazoa</taxon>
        <taxon>Spiralia</taxon>
        <taxon>Lophotrochozoa</taxon>
        <taxon>Platyhelminthes</taxon>
        <taxon>Cestoda</taxon>
        <taxon>Eucestoda</taxon>
        <taxon>Cyclophyllidea</taxon>
        <taxon>Taeniidae</taxon>
        <taxon>Echinococcus</taxon>
        <taxon>Echinococcus granulosus group</taxon>
    </lineage>
</organism>
<accession>W6UX40</accession>
<gene>
    <name evidence="2" type="ORF">EGR_02181</name>
</gene>
<dbReference type="RefSeq" id="XP_024354283.1">
    <property type="nucleotide sequence ID" value="XM_024491430.1"/>
</dbReference>
<evidence type="ECO:0008006" key="4">
    <source>
        <dbReference type="Google" id="ProtNLM"/>
    </source>
</evidence>
<dbReference type="SUPFAM" id="SSF54648">
    <property type="entry name" value="DLC"/>
    <property type="match status" value="1"/>
</dbReference>
<dbReference type="SMART" id="SM01375">
    <property type="entry name" value="Dynein_light"/>
    <property type="match status" value="1"/>
</dbReference>
<dbReference type="AlphaFoldDB" id="W6UX40"/>
<dbReference type="EMBL" id="APAU02000009">
    <property type="protein sequence ID" value="EUB63087.1"/>
    <property type="molecule type" value="Genomic_DNA"/>
</dbReference>
<keyword evidence="3" id="KW-1185">Reference proteome</keyword>
<protein>
    <recommendedName>
        <fullName evidence="4">Dynein light chain type 1 2</fullName>
    </recommendedName>
</protein>
<dbReference type="InterPro" id="IPR001372">
    <property type="entry name" value="Dynein_light_chain_typ-1/2"/>
</dbReference>
<dbReference type="CTD" id="36337896"/>
<dbReference type="GeneID" id="36337896"/>
<evidence type="ECO:0000313" key="2">
    <source>
        <dbReference type="EMBL" id="EUB63087.1"/>
    </source>
</evidence>
<sequence length="709" mass="78773">MAITLKQQTVKERSSDFIIDFLASPSGAQLICAVAQARSIGAQFCPTTPGYQFCLHYPEREKGRIYAITGLLSSSLGHTLETASTNEPLLTLPKPDSTNQWHNTSDSEEWSRGQGEFFITSRSTVTNRRTDVTSKTFQSGSNVGSDSESKPTNRPQYTVYRSEDEVPYQKSNNTTAIHVDVRPSHPPVDVAIRRISTTGEDWMVSGEPRNHVYPTETLIVSPPAARTGSRRQRRTLRQGSEARVVTKMTIPPLEPTSLGRPRNQRSYSSDIIRETEATSQRRRQYEQSSLNNAFRQMNLQDQTGRSQSVSRRKKDSVHHHHSRCYGHKHSKIRPSSRSRARDIYGTLRGIPMTIGYTTPTLAFYPDWSGSFAPVSPAAYYYPDDYATPVPGVPYLPSPAIPIHYSLPRRYPPMATIYGPRSGIPMTTVPSMTPGTAQRFPPVYPRSARTPSQYHCVCCPNRAHQCTTEKNSRVFNFEGDQWESEGPTPSNPNQYGRSTLTKRTRSKQQFFETQRMQAQSGMTASMDAGRKLHQTPTEFEVPIQKETPTAMPYGLVSPGGTLNETTYTSQKYQNTWNATLSPKGVVAMPSLHGEVTRDDGFPPDYVDLTDVGIEYTNGMDDGEVNASLPPPDKKVVLQLAESALATANGPTQVAATLKKAMDDNFGPVWHVIAGTGAYGSNIASLGGQLLHFKAFGWAFLIWKTSDQQPE</sequence>